<dbReference type="GO" id="GO:1990281">
    <property type="term" value="C:efflux pump complex"/>
    <property type="evidence" value="ECO:0007669"/>
    <property type="project" value="TreeGrafter"/>
</dbReference>
<keyword evidence="1" id="KW-0175">Coiled coil</keyword>
<evidence type="ECO:0000313" key="4">
    <source>
        <dbReference type="Proteomes" id="UP000886751"/>
    </source>
</evidence>
<reference evidence="3" key="2">
    <citation type="submission" date="2021-04" db="EMBL/GenBank/DDBJ databases">
        <authorList>
            <person name="Gilroy R."/>
        </authorList>
    </citation>
    <scope>NUCLEOTIDE SEQUENCE</scope>
    <source>
        <strain evidence="3">ChiHecec2B26-7398</strain>
    </source>
</reference>
<evidence type="ECO:0000313" key="3">
    <source>
        <dbReference type="EMBL" id="HIX94354.1"/>
    </source>
</evidence>
<dbReference type="PANTHER" id="PTHR30469:SF15">
    <property type="entry name" value="HLYD FAMILY OF SECRETION PROTEINS"/>
    <property type="match status" value="1"/>
</dbReference>
<dbReference type="AlphaFoldDB" id="A0A9D1XZZ3"/>
<comment type="caution">
    <text evidence="3">The sequence shown here is derived from an EMBL/GenBank/DDBJ whole genome shotgun (WGS) entry which is preliminary data.</text>
</comment>
<feature type="coiled-coil region" evidence="1">
    <location>
        <begin position="214"/>
        <end position="259"/>
    </location>
</feature>
<evidence type="ECO:0000256" key="2">
    <source>
        <dbReference type="SAM" id="MobiDB-lite"/>
    </source>
</evidence>
<name>A0A9D1XZZ3_9FIRM</name>
<evidence type="ECO:0000256" key="1">
    <source>
        <dbReference type="SAM" id="Coils"/>
    </source>
</evidence>
<accession>A0A9D1XZZ3</accession>
<protein>
    <submittedName>
        <fullName evidence="3">Biotin/lipoyl-binding protein</fullName>
    </submittedName>
</protein>
<dbReference type="EMBL" id="DXEI01000046">
    <property type="protein sequence ID" value="HIX94354.1"/>
    <property type="molecule type" value="Genomic_DNA"/>
</dbReference>
<gene>
    <name evidence="3" type="ORF">H9846_02745</name>
</gene>
<feature type="compositionally biased region" description="Low complexity" evidence="2">
    <location>
        <begin position="178"/>
        <end position="188"/>
    </location>
</feature>
<sequence>MKLAEKIAPAWRNLDPQQHRRAGSIARFFAVLLVLTLVARGTSGATMPVVTVQTPSSGSVSQSVEATGTVGYTGGTPFTVPAGLLVTGVPVQQGQQVTAGDVLATFDEAELGRAIDAKRAQLQQLQTQAAQQAKGDTADPYAAQLAQQQLQRAYQDTQNTWADGQEEVDRARQKRSEAAQAVEAARNAPLDPALPGDQAEAQKQAEVEAATTALEAADEALYQAEKAAEAANEAALAAAQSVEDTRNTALHALEKEEEQVAEQNALDRAAAAVSEAEAAACQAELDALLALQRSGGSLLAPMSGTIIRLDLQPGQVSTAVGGLLAGGDGGYTLELKLDEGQAQHITVGTVLHVRQNKIEGDAAVQSLSAPDADGAVTAAATLPDGAWTAGSASVNATAQGVRQELIVPASAVRQDNSRIYVLALEEQNTLLGLQNVVVALPVTVLESGDTTAAVAGALDHTTQVVVGSNKAVAAGDRVRVNDAA</sequence>
<feature type="region of interest" description="Disordered" evidence="2">
    <location>
        <begin position="172"/>
        <end position="204"/>
    </location>
</feature>
<organism evidence="3 4">
    <name type="scientific">Candidatus Gemmiger excrementipullorum</name>
    <dbReference type="NCBI Taxonomy" id="2838610"/>
    <lineage>
        <taxon>Bacteria</taxon>
        <taxon>Bacillati</taxon>
        <taxon>Bacillota</taxon>
        <taxon>Clostridia</taxon>
        <taxon>Eubacteriales</taxon>
        <taxon>Gemmiger</taxon>
    </lineage>
</organism>
<dbReference type="GO" id="GO:0015562">
    <property type="term" value="F:efflux transmembrane transporter activity"/>
    <property type="evidence" value="ECO:0007669"/>
    <property type="project" value="TreeGrafter"/>
</dbReference>
<dbReference type="PANTHER" id="PTHR30469">
    <property type="entry name" value="MULTIDRUG RESISTANCE PROTEIN MDTA"/>
    <property type="match status" value="1"/>
</dbReference>
<reference evidence="3" key="1">
    <citation type="journal article" date="2021" name="PeerJ">
        <title>Extensive microbial diversity within the chicken gut microbiome revealed by metagenomics and culture.</title>
        <authorList>
            <person name="Gilroy R."/>
            <person name="Ravi A."/>
            <person name="Getino M."/>
            <person name="Pursley I."/>
            <person name="Horton D.L."/>
            <person name="Alikhan N.F."/>
            <person name="Baker D."/>
            <person name="Gharbi K."/>
            <person name="Hall N."/>
            <person name="Watson M."/>
            <person name="Adriaenssens E.M."/>
            <person name="Foster-Nyarko E."/>
            <person name="Jarju S."/>
            <person name="Secka A."/>
            <person name="Antonio M."/>
            <person name="Oren A."/>
            <person name="Chaudhuri R.R."/>
            <person name="La Ragione R."/>
            <person name="Hildebrand F."/>
            <person name="Pallen M.J."/>
        </authorList>
    </citation>
    <scope>NUCLEOTIDE SEQUENCE</scope>
    <source>
        <strain evidence="3">ChiHecec2B26-7398</strain>
    </source>
</reference>
<dbReference type="Proteomes" id="UP000886751">
    <property type="component" value="Unassembled WGS sequence"/>
</dbReference>
<dbReference type="Gene3D" id="2.40.420.20">
    <property type="match status" value="1"/>
</dbReference>
<proteinExistence type="predicted"/>